<feature type="transmembrane region" description="Helical" evidence="1">
    <location>
        <begin position="35"/>
        <end position="56"/>
    </location>
</feature>
<evidence type="ECO:0000256" key="1">
    <source>
        <dbReference type="SAM" id="Phobius"/>
    </source>
</evidence>
<keyword evidence="2" id="KW-0645">Protease</keyword>
<organism evidence="2 3">
    <name type="scientific">Corynebacterium evansiae</name>
    <dbReference type="NCBI Taxonomy" id="2913499"/>
    <lineage>
        <taxon>Bacteria</taxon>
        <taxon>Bacillati</taxon>
        <taxon>Actinomycetota</taxon>
        <taxon>Actinomycetes</taxon>
        <taxon>Mycobacteriales</taxon>
        <taxon>Corynebacteriaceae</taxon>
        <taxon>Corynebacterium</taxon>
    </lineage>
</organism>
<keyword evidence="3" id="KW-1185">Reference proteome</keyword>
<proteinExistence type="predicted"/>
<feature type="transmembrane region" description="Helical" evidence="1">
    <location>
        <begin position="169"/>
        <end position="190"/>
    </location>
</feature>
<keyword evidence="2" id="KW-0378">Hydrolase</keyword>
<dbReference type="PANTHER" id="PTHR36844:SF1">
    <property type="entry name" value="PROTEASE PRSW"/>
    <property type="match status" value="1"/>
</dbReference>
<reference evidence="2" key="1">
    <citation type="submission" date="2022-02" db="EMBL/GenBank/DDBJ databases">
        <title>Corynebacterium sp. from urogenital microbiome.</title>
        <authorList>
            <person name="Cappelli E.A."/>
            <person name="Ribeiro T.G."/>
            <person name="Peixe L."/>
        </authorList>
    </citation>
    <scope>NUCLEOTIDE SEQUENCE</scope>
    <source>
        <strain evidence="2">C8Ua_174</strain>
    </source>
</reference>
<gene>
    <name evidence="2" type="ORF">L8V00_08700</name>
</gene>
<keyword evidence="1" id="KW-0812">Transmembrane</keyword>
<keyword evidence="1" id="KW-1133">Transmembrane helix</keyword>
<dbReference type="Proteomes" id="UP001146469">
    <property type="component" value="Unassembled WGS sequence"/>
</dbReference>
<sequence>MFKVRNYRVFEVPLEFHLKHPPQQRPKLRLFRDGWLAAYWLLVVPSLVMSGFLLIGNNPSTVSPTLGLVLLIGALHLAGALLLVWALPIYRGTPKRLVALAVLWGGAASVVLAAVVIQPPVVSTVDKLGWHGLTASFGGAYPEEIAKGLGIWLLLWMGRAWWNRPWHGIIAGLLVGLGFEVFENMMYAMMLAVMDPVSDMQGALSTYLVRVIAGPAKHMMFSALVGYGIGLAMFVGAKAGKPRGVAWRLGAVVLWGGLGFLTHFAWNIRWLDVSPVFQLLWMGFVWVALAALAVWAIVWTSVEFLRWKKRGVCPAVAIYQRV</sequence>
<dbReference type="RefSeq" id="WP_269944777.1">
    <property type="nucleotide sequence ID" value="NZ_JAKMUT010000007.1"/>
</dbReference>
<dbReference type="InterPro" id="IPR026898">
    <property type="entry name" value="PrsW"/>
</dbReference>
<feature type="transmembrane region" description="Helical" evidence="1">
    <location>
        <begin position="68"/>
        <end position="90"/>
    </location>
</feature>
<dbReference type="PANTHER" id="PTHR36844">
    <property type="entry name" value="PROTEASE PRSW"/>
    <property type="match status" value="1"/>
</dbReference>
<dbReference type="GO" id="GO:0008237">
    <property type="term" value="F:metallopeptidase activity"/>
    <property type="evidence" value="ECO:0007669"/>
    <property type="project" value="UniProtKB-KW"/>
</dbReference>
<dbReference type="Pfam" id="PF13367">
    <property type="entry name" value="PrsW-protease"/>
    <property type="match status" value="1"/>
</dbReference>
<accession>A0A9X3LP95</accession>
<feature type="transmembrane region" description="Helical" evidence="1">
    <location>
        <begin position="97"/>
        <end position="117"/>
    </location>
</feature>
<keyword evidence="1" id="KW-0472">Membrane</keyword>
<dbReference type="EMBL" id="JAKMUT010000007">
    <property type="protein sequence ID" value="MCZ9290278.1"/>
    <property type="molecule type" value="Genomic_DNA"/>
</dbReference>
<dbReference type="AlphaFoldDB" id="A0A9X3LP95"/>
<feature type="transmembrane region" description="Helical" evidence="1">
    <location>
        <begin position="280"/>
        <end position="300"/>
    </location>
</feature>
<keyword evidence="2" id="KW-0482">Metalloprotease</keyword>
<comment type="caution">
    <text evidence="2">The sequence shown here is derived from an EMBL/GenBank/DDBJ whole genome shotgun (WGS) entry which is preliminary data.</text>
</comment>
<feature type="transmembrane region" description="Helical" evidence="1">
    <location>
        <begin position="219"/>
        <end position="237"/>
    </location>
</feature>
<name>A0A9X3LP95_9CORY</name>
<evidence type="ECO:0000313" key="2">
    <source>
        <dbReference type="EMBL" id="MCZ9290278.1"/>
    </source>
</evidence>
<evidence type="ECO:0000313" key="3">
    <source>
        <dbReference type="Proteomes" id="UP001146469"/>
    </source>
</evidence>
<feature type="transmembrane region" description="Helical" evidence="1">
    <location>
        <begin position="145"/>
        <end position="162"/>
    </location>
</feature>
<protein>
    <submittedName>
        <fullName evidence="2">PrsW family intramembrane metalloprotease</fullName>
    </submittedName>
</protein>
<feature type="transmembrane region" description="Helical" evidence="1">
    <location>
        <begin position="249"/>
        <end position="268"/>
    </location>
</feature>